<reference evidence="3" key="1">
    <citation type="submission" date="2020-06" db="EMBL/GenBank/DDBJ databases">
        <title>Draft genome of Bugula neritina, a colonial animal packing powerful symbionts and potential medicines.</title>
        <authorList>
            <person name="Rayko M."/>
        </authorList>
    </citation>
    <scope>NUCLEOTIDE SEQUENCE [LARGE SCALE GENOMIC DNA]</scope>
    <source>
        <strain evidence="3">Kwan_BN1</strain>
    </source>
</reference>
<dbReference type="AlphaFoldDB" id="A0A7J7J4F7"/>
<dbReference type="Pfam" id="PF21355">
    <property type="entry name" value="TRAF-mep_MATH"/>
    <property type="match status" value="1"/>
</dbReference>
<name>A0A7J7J4F7_BUGNE</name>
<evidence type="ECO:0000259" key="2">
    <source>
        <dbReference type="Pfam" id="PF21355"/>
    </source>
</evidence>
<feature type="region of interest" description="Disordered" evidence="1">
    <location>
        <begin position="1"/>
        <end position="30"/>
    </location>
</feature>
<dbReference type="SUPFAM" id="SSF49599">
    <property type="entry name" value="TRAF domain-like"/>
    <property type="match status" value="1"/>
</dbReference>
<evidence type="ECO:0000256" key="1">
    <source>
        <dbReference type="SAM" id="MobiDB-lite"/>
    </source>
</evidence>
<organism evidence="3 4">
    <name type="scientific">Bugula neritina</name>
    <name type="common">Brown bryozoan</name>
    <name type="synonym">Sertularia neritina</name>
    <dbReference type="NCBI Taxonomy" id="10212"/>
    <lineage>
        <taxon>Eukaryota</taxon>
        <taxon>Metazoa</taxon>
        <taxon>Spiralia</taxon>
        <taxon>Lophotrochozoa</taxon>
        <taxon>Bryozoa</taxon>
        <taxon>Gymnolaemata</taxon>
        <taxon>Cheilostomatida</taxon>
        <taxon>Flustrina</taxon>
        <taxon>Buguloidea</taxon>
        <taxon>Bugulidae</taxon>
        <taxon>Bugula</taxon>
    </lineage>
</organism>
<gene>
    <name evidence="3" type="ORF">EB796_021142</name>
</gene>
<keyword evidence="4" id="KW-1185">Reference proteome</keyword>
<dbReference type="InterPro" id="IPR008974">
    <property type="entry name" value="TRAF-like"/>
</dbReference>
<evidence type="ECO:0000313" key="3">
    <source>
        <dbReference type="EMBL" id="KAF6020551.1"/>
    </source>
</evidence>
<comment type="caution">
    <text evidence="3">The sequence shown here is derived from an EMBL/GenBank/DDBJ whole genome shotgun (WGS) entry which is preliminary data.</text>
</comment>
<feature type="domain" description="TRAF1-6 MATH" evidence="2">
    <location>
        <begin position="8"/>
        <end position="63"/>
    </location>
</feature>
<dbReference type="InterPro" id="IPR049342">
    <property type="entry name" value="TRAF1-6_MATH_dom"/>
</dbReference>
<sequence length="94" mass="10601">MKLRNVTKNRPDIVEKFRPEPSSSSFQRPKNEMNIASGCPQFAEQAHVFNTDNGFVVDDTMYIEIMVDNSYEALHGLNISVQEMTRGYSNGGAK</sequence>
<dbReference type="Proteomes" id="UP000593567">
    <property type="component" value="Unassembled WGS sequence"/>
</dbReference>
<dbReference type="EMBL" id="VXIV02003162">
    <property type="protein sequence ID" value="KAF6020551.1"/>
    <property type="molecule type" value="Genomic_DNA"/>
</dbReference>
<dbReference type="Gene3D" id="2.60.210.10">
    <property type="entry name" value="Apoptosis, Tumor Necrosis Factor Receptor Associated Protein 2, Chain A"/>
    <property type="match status" value="1"/>
</dbReference>
<protein>
    <submittedName>
        <fullName evidence="3">TRAF3</fullName>
    </submittedName>
</protein>
<dbReference type="OrthoDB" id="5947827at2759"/>
<feature type="compositionally biased region" description="Basic and acidic residues" evidence="1">
    <location>
        <begin position="9"/>
        <end position="19"/>
    </location>
</feature>
<evidence type="ECO:0000313" key="4">
    <source>
        <dbReference type="Proteomes" id="UP000593567"/>
    </source>
</evidence>
<accession>A0A7J7J4F7</accession>
<proteinExistence type="predicted"/>